<evidence type="ECO:0000256" key="4">
    <source>
        <dbReference type="ARBA" id="ARBA00022801"/>
    </source>
</evidence>
<dbReference type="InterPro" id="IPR057309">
    <property type="entry name" value="PcsB_CC"/>
</dbReference>
<gene>
    <name evidence="9" type="ORF">RUMHYD_02691</name>
</gene>
<dbReference type="eggNOG" id="COG3883">
    <property type="taxonomic scope" value="Bacteria"/>
</dbReference>
<evidence type="ECO:0000256" key="6">
    <source>
        <dbReference type="SAM" id="Coils"/>
    </source>
</evidence>
<feature type="compositionally biased region" description="Low complexity" evidence="7">
    <location>
        <begin position="236"/>
        <end position="248"/>
    </location>
</feature>
<dbReference type="Gene3D" id="3.90.1720.10">
    <property type="entry name" value="endopeptidase domain like (from Nostoc punctiforme)"/>
    <property type="match status" value="1"/>
</dbReference>
<proteinExistence type="inferred from homology"/>
<feature type="region of interest" description="Disordered" evidence="7">
    <location>
        <begin position="228"/>
        <end position="316"/>
    </location>
</feature>
<evidence type="ECO:0000256" key="2">
    <source>
        <dbReference type="ARBA" id="ARBA00022670"/>
    </source>
</evidence>
<feature type="domain" description="NlpC/P60" evidence="8">
    <location>
        <begin position="314"/>
        <end position="432"/>
    </location>
</feature>
<dbReference type="SUPFAM" id="SSF54001">
    <property type="entry name" value="Cysteine proteinases"/>
    <property type="match status" value="1"/>
</dbReference>
<evidence type="ECO:0000259" key="8">
    <source>
        <dbReference type="PROSITE" id="PS51935"/>
    </source>
</evidence>
<keyword evidence="6" id="KW-0175">Coiled coil</keyword>
<dbReference type="HOGENOM" id="CLU_034085_0_2_9"/>
<dbReference type="Proteomes" id="UP000003100">
    <property type="component" value="Unassembled WGS sequence"/>
</dbReference>
<evidence type="ECO:0000313" key="10">
    <source>
        <dbReference type="Proteomes" id="UP000003100"/>
    </source>
</evidence>
<dbReference type="eggNOG" id="COG0791">
    <property type="taxonomic scope" value="Bacteria"/>
</dbReference>
<dbReference type="Pfam" id="PF00877">
    <property type="entry name" value="NLPC_P60"/>
    <property type="match status" value="1"/>
</dbReference>
<feature type="compositionally biased region" description="Acidic residues" evidence="7">
    <location>
        <begin position="290"/>
        <end position="301"/>
    </location>
</feature>
<keyword evidence="10" id="KW-1185">Reference proteome</keyword>
<dbReference type="GO" id="GO:0008234">
    <property type="term" value="F:cysteine-type peptidase activity"/>
    <property type="evidence" value="ECO:0007669"/>
    <property type="project" value="UniProtKB-KW"/>
</dbReference>
<comment type="similarity">
    <text evidence="1">Belongs to the peptidase C40 family.</text>
</comment>
<reference evidence="9 10" key="2">
    <citation type="submission" date="2009-02" db="EMBL/GenBank/DDBJ databases">
        <title>Draft genome sequence of Blautia hydrogenotrophica DSM 10507 (Ruminococcus hydrogenotrophicus DSM 10507).</title>
        <authorList>
            <person name="Sudarsanam P."/>
            <person name="Ley R."/>
            <person name="Guruge J."/>
            <person name="Turnbaugh P.J."/>
            <person name="Mahowald M."/>
            <person name="Liep D."/>
            <person name="Gordon J."/>
        </authorList>
    </citation>
    <scope>NUCLEOTIDE SEQUENCE [LARGE SCALE GENOMIC DNA]</scope>
    <source>
        <strain evidence="10">DSM 10507 / JCM 14656 / S5a33</strain>
    </source>
</reference>
<evidence type="ECO:0000256" key="7">
    <source>
        <dbReference type="SAM" id="MobiDB-lite"/>
    </source>
</evidence>
<feature type="compositionally biased region" description="Acidic residues" evidence="7">
    <location>
        <begin position="249"/>
        <end position="283"/>
    </location>
</feature>
<evidence type="ECO:0000256" key="5">
    <source>
        <dbReference type="ARBA" id="ARBA00022807"/>
    </source>
</evidence>
<dbReference type="PANTHER" id="PTHR47053:SF1">
    <property type="entry name" value="MUREIN DD-ENDOPEPTIDASE MEPH-RELATED"/>
    <property type="match status" value="1"/>
</dbReference>
<dbReference type="PATRIC" id="fig|476272.21.peg.820"/>
<dbReference type="InterPro" id="IPR038765">
    <property type="entry name" value="Papain-like_cys_pep_sf"/>
</dbReference>
<protein>
    <recommendedName>
        <fullName evidence="8">NlpC/P60 domain-containing protein</fullName>
    </recommendedName>
</protein>
<dbReference type="InterPro" id="IPR000064">
    <property type="entry name" value="NLP_P60_dom"/>
</dbReference>
<feature type="coiled-coil region" evidence="6">
    <location>
        <begin position="29"/>
        <end position="95"/>
    </location>
</feature>
<dbReference type="RefSeq" id="WP_005950252.1">
    <property type="nucleotide sequence ID" value="NZ_GG657686.1"/>
</dbReference>
<keyword evidence="3" id="KW-0732">Signal</keyword>
<reference evidence="9 10" key="1">
    <citation type="submission" date="2009-01" db="EMBL/GenBank/DDBJ databases">
        <authorList>
            <person name="Fulton L."/>
            <person name="Clifton S."/>
            <person name="Fulton B."/>
            <person name="Xu J."/>
            <person name="Minx P."/>
            <person name="Pepin K.H."/>
            <person name="Johnson M."/>
            <person name="Bhonagiri V."/>
            <person name="Nash W.E."/>
            <person name="Mardis E.R."/>
            <person name="Wilson R.K."/>
        </authorList>
    </citation>
    <scope>NUCLEOTIDE SEQUENCE [LARGE SCALE GENOMIC DNA]</scope>
    <source>
        <strain evidence="10">DSM 10507 / JCM 14656 / S5a33</strain>
    </source>
</reference>
<accession>C0CP90</accession>
<keyword evidence="2" id="KW-0645">Protease</keyword>
<evidence type="ECO:0000313" key="9">
    <source>
        <dbReference type="EMBL" id="EEG48421.1"/>
    </source>
</evidence>
<feature type="compositionally biased region" description="Low complexity" evidence="7">
    <location>
        <begin position="302"/>
        <end position="316"/>
    </location>
</feature>
<dbReference type="AlphaFoldDB" id="C0CP90"/>
<keyword evidence="5" id="KW-0788">Thiol protease</keyword>
<name>C0CP90_BLAHS</name>
<organism evidence="9 10">
    <name type="scientific">Blautia hydrogenotrophica (strain DSM 10507 / JCM 14656 / S5a33)</name>
    <name type="common">Ruminococcus hydrogenotrophicus</name>
    <dbReference type="NCBI Taxonomy" id="476272"/>
    <lineage>
        <taxon>Bacteria</taxon>
        <taxon>Bacillati</taxon>
        <taxon>Bacillota</taxon>
        <taxon>Clostridia</taxon>
        <taxon>Lachnospirales</taxon>
        <taxon>Lachnospiraceae</taxon>
        <taxon>Blautia</taxon>
    </lineage>
</organism>
<dbReference type="GO" id="GO:0006508">
    <property type="term" value="P:proteolysis"/>
    <property type="evidence" value="ECO:0007669"/>
    <property type="project" value="UniProtKB-KW"/>
</dbReference>
<keyword evidence="4" id="KW-0378">Hydrolase</keyword>
<evidence type="ECO:0000256" key="1">
    <source>
        <dbReference type="ARBA" id="ARBA00007074"/>
    </source>
</evidence>
<dbReference type="Gene3D" id="6.10.250.3150">
    <property type="match status" value="1"/>
</dbReference>
<evidence type="ECO:0000256" key="3">
    <source>
        <dbReference type="ARBA" id="ARBA00022729"/>
    </source>
</evidence>
<dbReference type="PANTHER" id="PTHR47053">
    <property type="entry name" value="MUREIN DD-ENDOPEPTIDASE MEPH-RELATED"/>
    <property type="match status" value="1"/>
</dbReference>
<comment type="caution">
    <text evidence="9">The sequence shown here is derived from an EMBL/GenBank/DDBJ whole genome shotgun (WGS) entry which is preliminary data.</text>
</comment>
<dbReference type="PROSITE" id="PS51935">
    <property type="entry name" value="NLPC_P60"/>
    <property type="match status" value="1"/>
</dbReference>
<dbReference type="Pfam" id="PF24568">
    <property type="entry name" value="CC_PcsB"/>
    <property type="match status" value="1"/>
</dbReference>
<sequence>MTVSASREEELREEAAYTSSQLDATYSYINDLGAQIESLNAEIASLDQDLVNTMVNIEVLNTDISNKEAEIQKTRKNLKRAKANKEKQYEAMKLRIQYLYENGGSNAWYNLMLDSNDLSELLNKAEYTQKMYKYDRDALNKYVETIKEIKTLGVQLNGEKAELEDMKAEQEANQANLEVQISEKQSAANNASNEIAYAQQQANEYAALLEEQTAEIQRLEAERIAAEEEARRQAEAEAAAAAAAAEEANNQEEDTDAEDADGEEDYTEEDGTYEEDGSEDVVTDEYGNVIDEDNTVEDTDYSESGSTDSSVSYSGSGSSVADYATQFVGNPYVYGGTSLTNGADCSGFVQSVYANFGVSLPRTSYDQMNVGTEVSYSEAQPGDLICYGGHVAIYLGGGRIVHASNSAPYPAGGIKISDNAAYRTILSVRRVM</sequence>
<dbReference type="InterPro" id="IPR051202">
    <property type="entry name" value="Peptidase_C40"/>
</dbReference>
<dbReference type="EMBL" id="ACBZ01000146">
    <property type="protein sequence ID" value="EEG48421.1"/>
    <property type="molecule type" value="Genomic_DNA"/>
</dbReference>